<sequence length="61" mass="6918">MRPEELRTFEPPPLIDLKDAAQAAYWSERLDATIEELRQAIREVGPNRTAVAIWLGRADAV</sequence>
<protein>
    <submittedName>
        <fullName evidence="1">DUF3606 domain-containing protein</fullName>
    </submittedName>
</protein>
<accession>A0ABW4N6V2</accession>
<dbReference type="Proteomes" id="UP001597237">
    <property type="component" value="Unassembled WGS sequence"/>
</dbReference>
<name>A0ABW4N6V2_9CAUL</name>
<reference evidence="2" key="1">
    <citation type="journal article" date="2019" name="Int. J. Syst. Evol. Microbiol.">
        <title>The Global Catalogue of Microorganisms (GCM) 10K type strain sequencing project: providing services to taxonomists for standard genome sequencing and annotation.</title>
        <authorList>
            <consortium name="The Broad Institute Genomics Platform"/>
            <consortium name="The Broad Institute Genome Sequencing Center for Infectious Disease"/>
            <person name="Wu L."/>
            <person name="Ma J."/>
        </authorList>
    </citation>
    <scope>NUCLEOTIDE SEQUENCE [LARGE SCALE GENOMIC DNA]</scope>
    <source>
        <strain evidence="2">DFY28</strain>
    </source>
</reference>
<gene>
    <name evidence="1" type="ORF">ACFSC0_17495</name>
</gene>
<dbReference type="InterPro" id="IPR022037">
    <property type="entry name" value="DUF3606"/>
</dbReference>
<keyword evidence="2" id="KW-1185">Reference proteome</keyword>
<dbReference type="RefSeq" id="WP_377282152.1">
    <property type="nucleotide sequence ID" value="NZ_JBHRSI010000005.1"/>
</dbReference>
<organism evidence="1 2">
    <name type="scientific">Phenylobacterium terrae</name>
    <dbReference type="NCBI Taxonomy" id="2665495"/>
    <lineage>
        <taxon>Bacteria</taxon>
        <taxon>Pseudomonadati</taxon>
        <taxon>Pseudomonadota</taxon>
        <taxon>Alphaproteobacteria</taxon>
        <taxon>Caulobacterales</taxon>
        <taxon>Caulobacteraceae</taxon>
        <taxon>Phenylobacterium</taxon>
    </lineage>
</organism>
<proteinExistence type="predicted"/>
<dbReference type="EMBL" id="JBHUEY010000006">
    <property type="protein sequence ID" value="MFD1785199.1"/>
    <property type="molecule type" value="Genomic_DNA"/>
</dbReference>
<comment type="caution">
    <text evidence="1">The sequence shown here is derived from an EMBL/GenBank/DDBJ whole genome shotgun (WGS) entry which is preliminary data.</text>
</comment>
<evidence type="ECO:0000313" key="1">
    <source>
        <dbReference type="EMBL" id="MFD1785199.1"/>
    </source>
</evidence>
<evidence type="ECO:0000313" key="2">
    <source>
        <dbReference type="Proteomes" id="UP001597237"/>
    </source>
</evidence>
<dbReference type="Pfam" id="PF12244">
    <property type="entry name" value="DUF3606"/>
    <property type="match status" value="1"/>
</dbReference>